<feature type="region of interest" description="Disordered" evidence="1">
    <location>
        <begin position="1"/>
        <end position="68"/>
    </location>
</feature>
<gene>
    <name evidence="2" type="ORF">PoB_005016900</name>
</gene>
<sequence>MILTDQADVGKPVSDTNTTGRGNTREEEEIGDDNDDDDDDDDDDNDDDGGDGGGDETNVDFDDDKIFF</sequence>
<evidence type="ECO:0000256" key="1">
    <source>
        <dbReference type="SAM" id="MobiDB-lite"/>
    </source>
</evidence>
<evidence type="ECO:0000313" key="3">
    <source>
        <dbReference type="Proteomes" id="UP000735302"/>
    </source>
</evidence>
<accession>A0AAV4BXX0</accession>
<keyword evidence="3" id="KW-1185">Reference proteome</keyword>
<proteinExistence type="predicted"/>
<evidence type="ECO:0000313" key="2">
    <source>
        <dbReference type="EMBL" id="GFO23664.1"/>
    </source>
</evidence>
<comment type="caution">
    <text evidence="2">The sequence shown here is derived from an EMBL/GenBank/DDBJ whole genome shotgun (WGS) entry which is preliminary data.</text>
</comment>
<dbReference type="EMBL" id="BLXT01005511">
    <property type="protein sequence ID" value="GFO23664.1"/>
    <property type="molecule type" value="Genomic_DNA"/>
</dbReference>
<reference evidence="2 3" key="1">
    <citation type="journal article" date="2021" name="Elife">
        <title>Chloroplast acquisition without the gene transfer in kleptoplastic sea slugs, Plakobranchus ocellatus.</title>
        <authorList>
            <person name="Maeda T."/>
            <person name="Takahashi S."/>
            <person name="Yoshida T."/>
            <person name="Shimamura S."/>
            <person name="Takaki Y."/>
            <person name="Nagai Y."/>
            <person name="Toyoda A."/>
            <person name="Suzuki Y."/>
            <person name="Arimoto A."/>
            <person name="Ishii H."/>
            <person name="Satoh N."/>
            <person name="Nishiyama T."/>
            <person name="Hasebe M."/>
            <person name="Maruyama T."/>
            <person name="Minagawa J."/>
            <person name="Obokata J."/>
            <person name="Shigenobu S."/>
        </authorList>
    </citation>
    <scope>NUCLEOTIDE SEQUENCE [LARGE SCALE GENOMIC DNA]</scope>
</reference>
<protein>
    <submittedName>
        <fullName evidence="2">Uncharacterized protein</fullName>
    </submittedName>
</protein>
<organism evidence="2 3">
    <name type="scientific">Plakobranchus ocellatus</name>
    <dbReference type="NCBI Taxonomy" id="259542"/>
    <lineage>
        <taxon>Eukaryota</taxon>
        <taxon>Metazoa</taxon>
        <taxon>Spiralia</taxon>
        <taxon>Lophotrochozoa</taxon>
        <taxon>Mollusca</taxon>
        <taxon>Gastropoda</taxon>
        <taxon>Heterobranchia</taxon>
        <taxon>Euthyneura</taxon>
        <taxon>Panpulmonata</taxon>
        <taxon>Sacoglossa</taxon>
        <taxon>Placobranchoidea</taxon>
        <taxon>Plakobranchidae</taxon>
        <taxon>Plakobranchus</taxon>
    </lineage>
</organism>
<dbReference type="Proteomes" id="UP000735302">
    <property type="component" value="Unassembled WGS sequence"/>
</dbReference>
<name>A0AAV4BXX0_9GAST</name>
<dbReference type="AlphaFoldDB" id="A0AAV4BXX0"/>
<feature type="compositionally biased region" description="Acidic residues" evidence="1">
    <location>
        <begin position="26"/>
        <end position="68"/>
    </location>
</feature>